<dbReference type="Pfam" id="PF07325">
    <property type="entry name" value="Curto_V2"/>
    <property type="match status" value="1"/>
</dbReference>
<name>K4MRG2_9GEMI</name>
<proteinExistence type="predicted"/>
<dbReference type="EMBL" id="JX487184">
    <property type="protein sequence ID" value="AFV31438.1"/>
    <property type="molecule type" value="Genomic_DNA"/>
</dbReference>
<gene>
    <name evidence="1" type="primary">V2</name>
</gene>
<evidence type="ECO:0000313" key="1">
    <source>
        <dbReference type="EMBL" id="AFV31438.1"/>
    </source>
</evidence>
<dbReference type="InterPro" id="IPR009931">
    <property type="entry name" value="Curto_V2"/>
</dbReference>
<accession>K4MRG2</accession>
<reference evidence="1" key="1">
    <citation type="submission" date="2012-08" db="EMBL/GenBank/DDBJ databases">
        <title>Evidence that recombination plays an important role in the evolution and emergence of new curtoviruses (family Geminiviridae).</title>
        <authorList>
            <person name="Chen L.-F."/>
            <person name="Creamer R."/>
            <person name="Gilbertson R.L."/>
        </authorList>
    </citation>
    <scope>NUCLEOTIDE SEQUENCE</scope>
    <source>
        <strain evidence="1">California-BV3</strain>
    </source>
</reference>
<sequence length="106" mass="12291">MGPYRVDQFPDSYPRFLAAATSCLLSYNKSCIQGVSREIKPLTIEEAEAFLQFQKDVKKILRRKCSFQVKKALYVEVYKRYVPDVAKEEGDFSKGVAQEKENDNHY</sequence>
<organism evidence="1">
    <name type="scientific">Beet curly top virus</name>
    <dbReference type="NCBI Taxonomy" id="10840"/>
    <lineage>
        <taxon>Viruses</taxon>
        <taxon>Monodnaviria</taxon>
        <taxon>Shotokuvirae</taxon>
        <taxon>Cressdnaviricota</taxon>
        <taxon>Repensiviricetes</taxon>
        <taxon>Geplafuvirales</taxon>
        <taxon>Geminiviridae</taxon>
        <taxon>Curtovirus</taxon>
        <taxon>Curtovirus betae</taxon>
    </lineage>
</organism>
<protein>
    <submittedName>
        <fullName evidence="1">V2</fullName>
    </submittedName>
</protein>